<organism evidence="1 2">
    <name type="scientific">Araneus ventricosus</name>
    <name type="common">Orbweaver spider</name>
    <name type="synonym">Epeira ventricosa</name>
    <dbReference type="NCBI Taxonomy" id="182803"/>
    <lineage>
        <taxon>Eukaryota</taxon>
        <taxon>Metazoa</taxon>
        <taxon>Ecdysozoa</taxon>
        <taxon>Arthropoda</taxon>
        <taxon>Chelicerata</taxon>
        <taxon>Arachnida</taxon>
        <taxon>Araneae</taxon>
        <taxon>Araneomorphae</taxon>
        <taxon>Entelegynae</taxon>
        <taxon>Araneoidea</taxon>
        <taxon>Araneidae</taxon>
        <taxon>Araneus</taxon>
    </lineage>
</organism>
<sequence length="86" mass="9733">MGFVKQEDNTITQHARAFTLDGFTMASNNFLLPKLKEHLSGKRFCSDSDVKTSAENCGHDFYQAALNKLVLQSVRCRNRFGGYVEK</sequence>
<dbReference type="EMBL" id="BGPR01000106">
    <property type="protein sequence ID" value="GBL94815.1"/>
    <property type="molecule type" value="Genomic_DNA"/>
</dbReference>
<dbReference type="AlphaFoldDB" id="A0A4Y2BTN2"/>
<proteinExistence type="predicted"/>
<dbReference type="OrthoDB" id="616263at2759"/>
<evidence type="ECO:0000313" key="2">
    <source>
        <dbReference type="Proteomes" id="UP000499080"/>
    </source>
</evidence>
<gene>
    <name evidence="1" type="ORF">AVEN_197502_1</name>
</gene>
<accession>A0A4Y2BTN2</accession>
<comment type="caution">
    <text evidence="1">The sequence shown here is derived from an EMBL/GenBank/DDBJ whole genome shotgun (WGS) entry which is preliminary data.</text>
</comment>
<name>A0A4Y2BTN2_ARAVE</name>
<dbReference type="Proteomes" id="UP000499080">
    <property type="component" value="Unassembled WGS sequence"/>
</dbReference>
<reference evidence="1 2" key="1">
    <citation type="journal article" date="2019" name="Sci. Rep.">
        <title>Orb-weaving spider Araneus ventricosus genome elucidates the spidroin gene catalogue.</title>
        <authorList>
            <person name="Kono N."/>
            <person name="Nakamura H."/>
            <person name="Ohtoshi R."/>
            <person name="Moran D.A.P."/>
            <person name="Shinohara A."/>
            <person name="Yoshida Y."/>
            <person name="Fujiwara M."/>
            <person name="Mori M."/>
            <person name="Tomita M."/>
            <person name="Arakawa K."/>
        </authorList>
    </citation>
    <scope>NUCLEOTIDE SEQUENCE [LARGE SCALE GENOMIC DNA]</scope>
</reference>
<keyword evidence="2" id="KW-1185">Reference proteome</keyword>
<protein>
    <submittedName>
        <fullName evidence="1">Uncharacterized protein</fullName>
    </submittedName>
</protein>
<evidence type="ECO:0000313" key="1">
    <source>
        <dbReference type="EMBL" id="GBL94815.1"/>
    </source>
</evidence>